<sequence length="161" mass="17588">MAHINSDPYAGGHLFALANRVTCLLDSEAEVMAAVQALEAGGVATEDIDVFTGEKGAEALDLFGRSHGRAVRLLRTLEDTVADMGETNHRIDDALRKGSNLLCVRLHKRPLIRQDEDGSIHVALFGRDKEGKDRALGVLKGLHAHEIHYWGSWNVEDVPSV</sequence>
<dbReference type="KEGG" id="abac:LuPra_05337"/>
<keyword evidence="2" id="KW-1185">Reference proteome</keyword>
<evidence type="ECO:0000313" key="1">
    <source>
        <dbReference type="EMBL" id="AMY12065.1"/>
    </source>
</evidence>
<dbReference type="AlphaFoldDB" id="A0A143PTT8"/>
<dbReference type="EMBL" id="CP015136">
    <property type="protein sequence ID" value="AMY12065.1"/>
    <property type="molecule type" value="Genomic_DNA"/>
</dbReference>
<evidence type="ECO:0000313" key="2">
    <source>
        <dbReference type="Proteomes" id="UP000076079"/>
    </source>
</evidence>
<organism evidence="1 2">
    <name type="scientific">Luteitalea pratensis</name>
    <dbReference type="NCBI Taxonomy" id="1855912"/>
    <lineage>
        <taxon>Bacteria</taxon>
        <taxon>Pseudomonadati</taxon>
        <taxon>Acidobacteriota</taxon>
        <taxon>Vicinamibacteria</taxon>
        <taxon>Vicinamibacterales</taxon>
        <taxon>Vicinamibacteraceae</taxon>
        <taxon>Luteitalea</taxon>
    </lineage>
</organism>
<reference evidence="2" key="2">
    <citation type="submission" date="2016-04" db="EMBL/GenBank/DDBJ databases">
        <title>First Complete Genome Sequence of a Subdivision 6 Acidobacterium.</title>
        <authorList>
            <person name="Huang S."/>
            <person name="Vieira S."/>
            <person name="Bunk B."/>
            <person name="Riedel T."/>
            <person name="Sproeer C."/>
            <person name="Overmann J."/>
        </authorList>
    </citation>
    <scope>NUCLEOTIDE SEQUENCE [LARGE SCALE GENOMIC DNA]</scope>
    <source>
        <strain evidence="2">DSM 100886 HEG_-6_39</strain>
    </source>
</reference>
<reference evidence="1 2" key="1">
    <citation type="journal article" date="2016" name="Genome Announc.">
        <title>First Complete Genome Sequence of a Subdivision 6 Acidobacterium Strain.</title>
        <authorList>
            <person name="Huang S."/>
            <person name="Vieira S."/>
            <person name="Bunk B."/>
            <person name="Riedel T."/>
            <person name="Sproer C."/>
            <person name="Overmann J."/>
        </authorList>
    </citation>
    <scope>NUCLEOTIDE SEQUENCE [LARGE SCALE GENOMIC DNA]</scope>
    <source>
        <strain evidence="2">DSM 100886 HEG_-6_39</strain>
    </source>
</reference>
<dbReference type="Proteomes" id="UP000076079">
    <property type="component" value="Chromosome"/>
</dbReference>
<gene>
    <name evidence="1" type="ORF">LuPra_05337</name>
</gene>
<proteinExistence type="predicted"/>
<dbReference type="OrthoDB" id="66900at2"/>
<dbReference type="RefSeq" id="WP_110173552.1">
    <property type="nucleotide sequence ID" value="NZ_CP015136.1"/>
</dbReference>
<protein>
    <submittedName>
        <fullName evidence="1">Uncharacterized protein</fullName>
    </submittedName>
</protein>
<name>A0A143PTT8_LUTPR</name>
<accession>A0A143PTT8</accession>